<dbReference type="Gene3D" id="1.10.533.10">
    <property type="entry name" value="Death Domain, Fas"/>
    <property type="match status" value="1"/>
</dbReference>
<evidence type="ECO:0000313" key="2">
    <source>
        <dbReference type="Proteomes" id="UP000828390"/>
    </source>
</evidence>
<keyword evidence="2" id="KW-1185">Reference proteome</keyword>
<name>A0A9D4JQ10_DREPO</name>
<gene>
    <name evidence="1" type="ORF">DPMN_118199</name>
</gene>
<reference evidence="1" key="1">
    <citation type="journal article" date="2019" name="bioRxiv">
        <title>The Genome of the Zebra Mussel, Dreissena polymorpha: A Resource for Invasive Species Research.</title>
        <authorList>
            <person name="McCartney M.A."/>
            <person name="Auch B."/>
            <person name="Kono T."/>
            <person name="Mallez S."/>
            <person name="Zhang Y."/>
            <person name="Obille A."/>
            <person name="Becker A."/>
            <person name="Abrahante J.E."/>
            <person name="Garbe J."/>
            <person name="Badalamenti J.P."/>
            <person name="Herman A."/>
            <person name="Mangelson H."/>
            <person name="Liachko I."/>
            <person name="Sullivan S."/>
            <person name="Sone E.D."/>
            <person name="Koren S."/>
            <person name="Silverstein K.A.T."/>
            <person name="Beckman K.B."/>
            <person name="Gohl D.M."/>
        </authorList>
    </citation>
    <scope>NUCLEOTIDE SEQUENCE</scope>
    <source>
        <strain evidence="1">Duluth1</strain>
        <tissue evidence="1">Whole animal</tissue>
    </source>
</reference>
<dbReference type="AlphaFoldDB" id="A0A9D4JQ10"/>
<dbReference type="InterPro" id="IPR011029">
    <property type="entry name" value="DEATH-like_dom_sf"/>
</dbReference>
<organism evidence="1 2">
    <name type="scientific">Dreissena polymorpha</name>
    <name type="common">Zebra mussel</name>
    <name type="synonym">Mytilus polymorpha</name>
    <dbReference type="NCBI Taxonomy" id="45954"/>
    <lineage>
        <taxon>Eukaryota</taxon>
        <taxon>Metazoa</taxon>
        <taxon>Spiralia</taxon>
        <taxon>Lophotrochozoa</taxon>
        <taxon>Mollusca</taxon>
        <taxon>Bivalvia</taxon>
        <taxon>Autobranchia</taxon>
        <taxon>Heteroconchia</taxon>
        <taxon>Euheterodonta</taxon>
        <taxon>Imparidentia</taxon>
        <taxon>Neoheterodontei</taxon>
        <taxon>Myida</taxon>
        <taxon>Dreissenoidea</taxon>
        <taxon>Dreissenidae</taxon>
        <taxon>Dreissena</taxon>
    </lineage>
</organism>
<sequence length="161" mass="18915">MATHDPLDEGSCVDEGYIKEDDRAPSNMQENVLEDQDELIEDNLKWWRSAIVRCIQTPLLASRLAQFDIINADEKSRLVSLYHHHPPHVATEELIEIIINKNLPRKWQDFIKALEIEGYIFVKSRLIPYKTETPAEREHGTKARAIVRSQHWNMTLIRFHY</sequence>
<proteinExistence type="predicted"/>
<dbReference type="Proteomes" id="UP000828390">
    <property type="component" value="Unassembled WGS sequence"/>
</dbReference>
<dbReference type="EMBL" id="JAIWYP010000005">
    <property type="protein sequence ID" value="KAH3816678.1"/>
    <property type="molecule type" value="Genomic_DNA"/>
</dbReference>
<protein>
    <submittedName>
        <fullName evidence="1">Uncharacterized protein</fullName>
    </submittedName>
</protein>
<evidence type="ECO:0000313" key="1">
    <source>
        <dbReference type="EMBL" id="KAH3816678.1"/>
    </source>
</evidence>
<reference evidence="1" key="2">
    <citation type="submission" date="2020-11" db="EMBL/GenBank/DDBJ databases">
        <authorList>
            <person name="McCartney M.A."/>
            <person name="Auch B."/>
            <person name="Kono T."/>
            <person name="Mallez S."/>
            <person name="Becker A."/>
            <person name="Gohl D.M."/>
            <person name="Silverstein K.A.T."/>
            <person name="Koren S."/>
            <person name="Bechman K.B."/>
            <person name="Herman A."/>
            <person name="Abrahante J.E."/>
            <person name="Garbe J."/>
        </authorList>
    </citation>
    <scope>NUCLEOTIDE SEQUENCE</scope>
    <source>
        <strain evidence="1">Duluth1</strain>
        <tissue evidence="1">Whole animal</tissue>
    </source>
</reference>
<accession>A0A9D4JQ10</accession>
<comment type="caution">
    <text evidence="1">The sequence shown here is derived from an EMBL/GenBank/DDBJ whole genome shotgun (WGS) entry which is preliminary data.</text>
</comment>